<dbReference type="EMBL" id="CAEZTZ010000092">
    <property type="protein sequence ID" value="CAB4587356.1"/>
    <property type="molecule type" value="Genomic_DNA"/>
</dbReference>
<dbReference type="AlphaFoldDB" id="A0A6J6B1M0"/>
<evidence type="ECO:0000256" key="1">
    <source>
        <dbReference type="SAM" id="Phobius"/>
    </source>
</evidence>
<evidence type="ECO:0000313" key="3">
    <source>
        <dbReference type="EMBL" id="CAB4587356.1"/>
    </source>
</evidence>
<feature type="transmembrane region" description="Helical" evidence="1">
    <location>
        <begin position="87"/>
        <end position="104"/>
    </location>
</feature>
<keyword evidence="1" id="KW-0472">Membrane</keyword>
<protein>
    <submittedName>
        <fullName evidence="2">Unannotated protein</fullName>
    </submittedName>
</protein>
<reference evidence="2" key="1">
    <citation type="submission" date="2020-05" db="EMBL/GenBank/DDBJ databases">
        <authorList>
            <person name="Chiriac C."/>
            <person name="Salcher M."/>
            <person name="Ghai R."/>
            <person name="Kavagutti S V."/>
        </authorList>
    </citation>
    <scope>NUCLEOTIDE SEQUENCE</scope>
</reference>
<sequence>MSERRQRSATESLLSVAFGVEMATILFGAIAMAGLHKQQWLEVLISAVILVAMLALAQATLRRGLHPIVYASQALLALPVVTEPMWGLAWLVCIVFFTYCLVKGQQLDRRKEQQ</sequence>
<keyword evidence="1" id="KW-0812">Transmembrane</keyword>
<name>A0A6J6B1M0_9ZZZZ</name>
<gene>
    <name evidence="2" type="ORF">UFOPK1413_00259</name>
    <name evidence="3" type="ORF">UFOPK1767_00725</name>
</gene>
<feature type="transmembrane region" description="Helical" evidence="1">
    <location>
        <begin position="39"/>
        <end position="57"/>
    </location>
</feature>
<dbReference type="EMBL" id="CAEZSG010000023">
    <property type="protein sequence ID" value="CAB4532922.1"/>
    <property type="molecule type" value="Genomic_DNA"/>
</dbReference>
<feature type="transmembrane region" description="Helical" evidence="1">
    <location>
        <begin position="64"/>
        <end position="81"/>
    </location>
</feature>
<feature type="transmembrane region" description="Helical" evidence="1">
    <location>
        <begin position="12"/>
        <end position="33"/>
    </location>
</feature>
<keyword evidence="1" id="KW-1133">Transmembrane helix</keyword>
<organism evidence="2">
    <name type="scientific">freshwater metagenome</name>
    <dbReference type="NCBI Taxonomy" id="449393"/>
    <lineage>
        <taxon>unclassified sequences</taxon>
        <taxon>metagenomes</taxon>
        <taxon>ecological metagenomes</taxon>
    </lineage>
</organism>
<accession>A0A6J6B1M0</accession>
<evidence type="ECO:0000313" key="2">
    <source>
        <dbReference type="EMBL" id="CAB4532922.1"/>
    </source>
</evidence>
<proteinExistence type="predicted"/>